<evidence type="ECO:0000256" key="5">
    <source>
        <dbReference type="ARBA" id="ARBA00022827"/>
    </source>
</evidence>
<evidence type="ECO:0000259" key="8">
    <source>
        <dbReference type="Pfam" id="PF01494"/>
    </source>
</evidence>
<evidence type="ECO:0000256" key="4">
    <source>
        <dbReference type="ARBA" id="ARBA00022630"/>
    </source>
</evidence>
<comment type="caution">
    <text evidence="9">The sequence shown here is derived from an EMBL/GenBank/DDBJ whole genome shotgun (WGS) entry which is preliminary data.</text>
</comment>
<dbReference type="NCBIfam" id="TIGR01988">
    <property type="entry name" value="Ubi-OHases"/>
    <property type="match status" value="1"/>
</dbReference>
<keyword evidence="5" id="KW-0274">FAD</keyword>
<name>A0A432WLJ8_9GAMM</name>
<proteinExistence type="inferred from homology"/>
<dbReference type="EMBL" id="PIPO01000001">
    <property type="protein sequence ID" value="RUO34559.1"/>
    <property type="molecule type" value="Genomic_DNA"/>
</dbReference>
<dbReference type="Pfam" id="PF01494">
    <property type="entry name" value="FAD_binding_3"/>
    <property type="match status" value="1"/>
</dbReference>
<sequence>MTNLQTDILVVGAGMVGASAALGLAQQGYHVSVLEPSPQHEVDYQGAYDLRISAITTDNIRMLDELGVWSELKSLRVQPFNQLAVRKEGQNWLTMGNADKPAVLGYMIENNVLQYALLKALQRHPLIEVIETSVDRLNSEQGWALTDSGQRIEFSWVLGCDGAQSKVRQQSGIGVAGRCYGQSCLLTIVQCTDPVAAKTWESFAGNGEIHAMLPLQGNQACLIMYGSGQQVATWQASQEQLQEALNARFSREIGDFTLLSHGSFPLTRQTALNYVRQRTILLGDAAHTIHPMAGQGVNLGFRDVRKLLAVLQGMDMADPEAEVVTRRALGHYAVARRADNELMAQAMDSIAWGFQRNTGAVPTARNLVLAALQRFKPGRTILSAYASGVWKI</sequence>
<keyword evidence="4" id="KW-0285">Flavoprotein</keyword>
<keyword evidence="6" id="KW-0560">Oxidoreductase</keyword>
<dbReference type="InterPro" id="IPR051205">
    <property type="entry name" value="UbiH/COQ6_monooxygenase"/>
</dbReference>
<dbReference type="InterPro" id="IPR010971">
    <property type="entry name" value="UbiH/COQ6"/>
</dbReference>
<gene>
    <name evidence="9" type="primary">ubiF</name>
    <name evidence="9" type="synonym">yleB</name>
    <name evidence="9" type="ORF">CWE14_00695</name>
</gene>
<dbReference type="GO" id="GO:0008682">
    <property type="term" value="F:3-demethoxyubiquinol 3-hydroxylase activity"/>
    <property type="evidence" value="ECO:0007669"/>
    <property type="project" value="TreeGrafter"/>
</dbReference>
<dbReference type="PRINTS" id="PR00420">
    <property type="entry name" value="RNGMNOXGNASE"/>
</dbReference>
<evidence type="ECO:0000256" key="2">
    <source>
        <dbReference type="ARBA" id="ARBA00004749"/>
    </source>
</evidence>
<dbReference type="UniPathway" id="UPA00232"/>
<evidence type="ECO:0000313" key="10">
    <source>
        <dbReference type="Proteomes" id="UP000287823"/>
    </source>
</evidence>
<dbReference type="InterPro" id="IPR036188">
    <property type="entry name" value="FAD/NAD-bd_sf"/>
</dbReference>
<protein>
    <submittedName>
        <fullName evidence="9">2-octaprenyl-3-methyl-6-methoxy-1,4-benzoquinol hydroxylase</fullName>
    </submittedName>
</protein>
<dbReference type="AlphaFoldDB" id="A0A432WLJ8"/>
<evidence type="ECO:0000256" key="3">
    <source>
        <dbReference type="ARBA" id="ARBA00005349"/>
    </source>
</evidence>
<dbReference type="InterPro" id="IPR002938">
    <property type="entry name" value="FAD-bd"/>
</dbReference>
<evidence type="ECO:0000313" key="9">
    <source>
        <dbReference type="EMBL" id="RUO34559.1"/>
    </source>
</evidence>
<dbReference type="PANTHER" id="PTHR43876:SF10">
    <property type="entry name" value="3-DEMETHOXYUBIQUINOL 3-HYDROXYLASE"/>
    <property type="match status" value="1"/>
</dbReference>
<comment type="pathway">
    <text evidence="2">Cofactor biosynthesis; ubiquinone biosynthesis.</text>
</comment>
<reference evidence="9 10" key="1">
    <citation type="journal article" date="2011" name="Front. Microbiol.">
        <title>Genomic signatures of strain selection and enhancement in Bacillus atrophaeus var. globigii, a historical biowarfare simulant.</title>
        <authorList>
            <person name="Gibbons H.S."/>
            <person name="Broomall S.M."/>
            <person name="McNew L.A."/>
            <person name="Daligault H."/>
            <person name="Chapman C."/>
            <person name="Bruce D."/>
            <person name="Karavis M."/>
            <person name="Krepps M."/>
            <person name="McGregor P.A."/>
            <person name="Hong C."/>
            <person name="Park K.H."/>
            <person name="Akmal A."/>
            <person name="Feldman A."/>
            <person name="Lin J.S."/>
            <person name="Chang W.E."/>
            <person name="Higgs B.W."/>
            <person name="Demirev P."/>
            <person name="Lindquist J."/>
            <person name="Liem A."/>
            <person name="Fochler E."/>
            <person name="Read T.D."/>
            <person name="Tapia R."/>
            <person name="Johnson S."/>
            <person name="Bishop-Lilly K.A."/>
            <person name="Detter C."/>
            <person name="Han C."/>
            <person name="Sozhamannan S."/>
            <person name="Rosenzweig C.N."/>
            <person name="Skowronski E.W."/>
        </authorList>
    </citation>
    <scope>NUCLEOTIDE SEQUENCE [LARGE SCALE GENOMIC DNA]</scope>
    <source>
        <strain evidence="9 10">Y4G10-17</strain>
    </source>
</reference>
<dbReference type="PANTHER" id="PTHR43876">
    <property type="entry name" value="UBIQUINONE BIOSYNTHESIS MONOOXYGENASE COQ6, MITOCHONDRIAL"/>
    <property type="match status" value="1"/>
</dbReference>
<dbReference type="GO" id="GO:0006744">
    <property type="term" value="P:ubiquinone biosynthetic process"/>
    <property type="evidence" value="ECO:0007669"/>
    <property type="project" value="UniProtKB-UniPathway"/>
</dbReference>
<keyword evidence="10" id="KW-1185">Reference proteome</keyword>
<dbReference type="Gene3D" id="3.50.50.60">
    <property type="entry name" value="FAD/NAD(P)-binding domain"/>
    <property type="match status" value="2"/>
</dbReference>
<dbReference type="GO" id="GO:0071949">
    <property type="term" value="F:FAD binding"/>
    <property type="evidence" value="ECO:0007669"/>
    <property type="project" value="InterPro"/>
</dbReference>
<keyword evidence="7" id="KW-0503">Monooxygenase</keyword>
<evidence type="ECO:0000256" key="6">
    <source>
        <dbReference type="ARBA" id="ARBA00023002"/>
    </source>
</evidence>
<accession>A0A432WLJ8</accession>
<evidence type="ECO:0000256" key="1">
    <source>
        <dbReference type="ARBA" id="ARBA00001974"/>
    </source>
</evidence>
<feature type="domain" description="FAD-binding" evidence="8">
    <location>
        <begin position="6"/>
        <end position="311"/>
    </location>
</feature>
<dbReference type="RefSeq" id="WP_126797626.1">
    <property type="nucleotide sequence ID" value="NZ_PIPO01000001.1"/>
</dbReference>
<evidence type="ECO:0000256" key="7">
    <source>
        <dbReference type="ARBA" id="ARBA00023033"/>
    </source>
</evidence>
<organism evidence="9 10">
    <name type="scientific">Aliidiomarina soli</name>
    <dbReference type="NCBI Taxonomy" id="1928574"/>
    <lineage>
        <taxon>Bacteria</taxon>
        <taxon>Pseudomonadati</taxon>
        <taxon>Pseudomonadota</taxon>
        <taxon>Gammaproteobacteria</taxon>
        <taxon>Alteromonadales</taxon>
        <taxon>Idiomarinaceae</taxon>
        <taxon>Aliidiomarina</taxon>
    </lineage>
</organism>
<dbReference type="Proteomes" id="UP000287823">
    <property type="component" value="Unassembled WGS sequence"/>
</dbReference>
<comment type="similarity">
    <text evidence="3">Belongs to the UbiH/COQ6 family.</text>
</comment>
<dbReference type="SUPFAM" id="SSF51905">
    <property type="entry name" value="FAD/NAD(P)-binding domain"/>
    <property type="match status" value="1"/>
</dbReference>
<comment type="cofactor">
    <cofactor evidence="1">
        <name>FAD</name>
        <dbReference type="ChEBI" id="CHEBI:57692"/>
    </cofactor>
</comment>